<dbReference type="RefSeq" id="WP_311534263.1">
    <property type="nucleotide sequence ID" value="NZ_JAVRHQ010000006.1"/>
</dbReference>
<name>A0ABU3C8F2_9FLAO</name>
<keyword evidence="10" id="KW-0732">Signal</keyword>
<keyword evidence="14" id="KW-1185">Reference proteome</keyword>
<dbReference type="Gene3D" id="2.170.130.10">
    <property type="entry name" value="TonB-dependent receptor, plug domain"/>
    <property type="match status" value="1"/>
</dbReference>
<evidence type="ECO:0000256" key="6">
    <source>
        <dbReference type="ARBA" id="ARBA00023136"/>
    </source>
</evidence>
<evidence type="ECO:0000259" key="11">
    <source>
        <dbReference type="Pfam" id="PF00593"/>
    </source>
</evidence>
<evidence type="ECO:0000313" key="14">
    <source>
        <dbReference type="Proteomes" id="UP001262889"/>
    </source>
</evidence>
<comment type="subcellular location">
    <subcellularLocation>
        <location evidence="1 8">Cell outer membrane</location>
        <topology evidence="1 8">Multi-pass membrane protein</topology>
    </subcellularLocation>
</comment>
<feature type="domain" description="TonB-dependent receptor plug" evidence="12">
    <location>
        <begin position="134"/>
        <end position="257"/>
    </location>
</feature>
<dbReference type="EMBL" id="JAVRHQ010000006">
    <property type="protein sequence ID" value="MDT0642607.1"/>
    <property type="molecule type" value="Genomic_DNA"/>
</dbReference>
<reference evidence="13 14" key="1">
    <citation type="submission" date="2023-09" db="EMBL/GenBank/DDBJ databases">
        <authorList>
            <person name="Rey-Velasco X."/>
        </authorList>
    </citation>
    <scope>NUCLEOTIDE SEQUENCE [LARGE SCALE GENOMIC DNA]</scope>
    <source>
        <strain evidence="13 14">F363</strain>
    </source>
</reference>
<evidence type="ECO:0000259" key="12">
    <source>
        <dbReference type="Pfam" id="PF07715"/>
    </source>
</evidence>
<keyword evidence="3 8" id="KW-1134">Transmembrane beta strand</keyword>
<feature type="domain" description="TonB-dependent receptor-like beta-barrel" evidence="11">
    <location>
        <begin position="409"/>
        <end position="959"/>
    </location>
</feature>
<accession>A0ABU3C8F2</accession>
<dbReference type="InterPro" id="IPR000531">
    <property type="entry name" value="Beta-barrel_TonB"/>
</dbReference>
<keyword evidence="7 8" id="KW-0998">Cell outer membrane</keyword>
<evidence type="ECO:0000256" key="8">
    <source>
        <dbReference type="PROSITE-ProRule" id="PRU01360"/>
    </source>
</evidence>
<dbReference type="Gene3D" id="2.40.170.20">
    <property type="entry name" value="TonB-dependent receptor, beta-barrel domain"/>
    <property type="match status" value="1"/>
</dbReference>
<dbReference type="InterPro" id="IPR039426">
    <property type="entry name" value="TonB-dep_rcpt-like"/>
</dbReference>
<dbReference type="SUPFAM" id="SSF56935">
    <property type="entry name" value="Porins"/>
    <property type="match status" value="1"/>
</dbReference>
<keyword evidence="2 8" id="KW-0813">Transport</keyword>
<dbReference type="Proteomes" id="UP001262889">
    <property type="component" value="Unassembled WGS sequence"/>
</dbReference>
<sequence>MKNFYKRGMLIIMFLLAMAFLVLLAMGQAKAASLSTPIYIYQQEISGAVTNTNGEPLLGVTVFIKNNRIGTTTNMDGDYSITANKGDTLIFSFIGYISQQVRVNNKSTIDISLEEDVAALGEVEINAGYYNTTRRKSTGNISRVTAAEIENQPVVSPIQALQGRMAGVEVTSGGVNPGAASTIRIRGINSLRTEGNYPLYIIDGVPISSTPVESNSLLGNSGIDPLNNLNPANIESIEVLKDADATAIYGSRGANGVVLITTKIGAQAGTGLEMRTYTGISYVPGRLDLLETPRYLEIRQAAFENDNIEPNESNAYDLLLWDQQRYTNWQDYAFGNNAEVTSANLAFSGGNDLTTFRIGGSWFSQGTVYPGDYKYRKLTGNMSLNHFSGDRKFNIQASLSYGLDKNQLTGDLNLGTLTFLAPNAPALLNADGSLNWTEWGEAGLTNPLAGYFNRNDTKTNNLISSASISYEVLKGLNLKSSFGYTRYDSDELWRLPSRSYNPAGNPVNRSVHLSAIRNSWIIEPQLSYNPDLGNLGLDFLLGATVQENNNTRQSLQGTGYASEALIGNLAAAEDVLNARSSEVQYKYAALFSRIGLNWDKKYYLNLTGRRDGSSRFGPNNRFANFGAIGTAWIFSEEKFIRENISFLSLGKLRASYGTTGNDQIGDYGYLDAYEATRGPGGLYPTGLANPDYSWEINKKMEVGLELGFWKNRMNFGLSWYRNRSSNQLVGYTLPAITGFGSVQANLPATVENRGLELEFNSVNFNNDNFRWQTSFNISLPENELLSYPNIEQSSYANTYRVGEPLNISLNYNYTGIDPETGYYAFEDVNDDGRLDFQDRTIVEDRTRKFYGGLGNDLTYRNFSLQFLWEFVKQDGKLIYYNAGRPENILSAYSTTTYQVPTISYQGSLAFSNARNSSLFNRDGSFLRLKTFSLRYDLPDSFLQTTGIKKFQLFFNGQNLWTITPYDGLDPENSFEGNYIGNLRTITAGAQINF</sequence>
<keyword evidence="5 9" id="KW-0798">TonB box</keyword>
<dbReference type="InterPro" id="IPR012910">
    <property type="entry name" value="Plug_dom"/>
</dbReference>
<comment type="caution">
    <text evidence="13">The sequence shown here is derived from an EMBL/GenBank/DDBJ whole genome shotgun (WGS) entry which is preliminary data.</text>
</comment>
<gene>
    <name evidence="13" type="ORF">RM553_07140</name>
</gene>
<evidence type="ECO:0000256" key="10">
    <source>
        <dbReference type="SAM" id="SignalP"/>
    </source>
</evidence>
<dbReference type="InterPro" id="IPR036942">
    <property type="entry name" value="Beta-barrel_TonB_sf"/>
</dbReference>
<feature type="signal peptide" evidence="10">
    <location>
        <begin position="1"/>
        <end position="31"/>
    </location>
</feature>
<evidence type="ECO:0000256" key="4">
    <source>
        <dbReference type="ARBA" id="ARBA00022692"/>
    </source>
</evidence>
<evidence type="ECO:0000313" key="13">
    <source>
        <dbReference type="EMBL" id="MDT0642607.1"/>
    </source>
</evidence>
<dbReference type="InterPro" id="IPR023997">
    <property type="entry name" value="TonB-dep_OMP_SusC/RagA_CS"/>
</dbReference>
<dbReference type="Pfam" id="PF13715">
    <property type="entry name" value="CarbopepD_reg_2"/>
    <property type="match status" value="1"/>
</dbReference>
<evidence type="ECO:0000256" key="5">
    <source>
        <dbReference type="ARBA" id="ARBA00023077"/>
    </source>
</evidence>
<keyword evidence="4 8" id="KW-0812">Transmembrane</keyword>
<feature type="chain" id="PRO_5047494406" evidence="10">
    <location>
        <begin position="32"/>
        <end position="993"/>
    </location>
</feature>
<evidence type="ECO:0000256" key="2">
    <source>
        <dbReference type="ARBA" id="ARBA00022448"/>
    </source>
</evidence>
<protein>
    <submittedName>
        <fullName evidence="13">SusC/RagA family TonB-linked outer membrane protein</fullName>
    </submittedName>
</protein>
<dbReference type="SUPFAM" id="SSF49464">
    <property type="entry name" value="Carboxypeptidase regulatory domain-like"/>
    <property type="match status" value="1"/>
</dbReference>
<dbReference type="InterPro" id="IPR008969">
    <property type="entry name" value="CarboxyPept-like_regulatory"/>
</dbReference>
<organism evidence="13 14">
    <name type="scientific">Autumnicola tepida</name>
    <dbReference type="NCBI Taxonomy" id="3075595"/>
    <lineage>
        <taxon>Bacteria</taxon>
        <taxon>Pseudomonadati</taxon>
        <taxon>Bacteroidota</taxon>
        <taxon>Flavobacteriia</taxon>
        <taxon>Flavobacteriales</taxon>
        <taxon>Flavobacteriaceae</taxon>
        <taxon>Autumnicola</taxon>
    </lineage>
</organism>
<dbReference type="NCBIfam" id="TIGR04056">
    <property type="entry name" value="OMP_RagA_SusC"/>
    <property type="match status" value="1"/>
</dbReference>
<dbReference type="Pfam" id="PF07715">
    <property type="entry name" value="Plug"/>
    <property type="match status" value="1"/>
</dbReference>
<dbReference type="InterPro" id="IPR037066">
    <property type="entry name" value="Plug_dom_sf"/>
</dbReference>
<evidence type="ECO:0000256" key="7">
    <source>
        <dbReference type="ARBA" id="ARBA00023237"/>
    </source>
</evidence>
<evidence type="ECO:0000256" key="1">
    <source>
        <dbReference type="ARBA" id="ARBA00004571"/>
    </source>
</evidence>
<keyword evidence="6 8" id="KW-0472">Membrane</keyword>
<dbReference type="Pfam" id="PF00593">
    <property type="entry name" value="TonB_dep_Rec_b-barrel"/>
    <property type="match status" value="1"/>
</dbReference>
<evidence type="ECO:0000256" key="9">
    <source>
        <dbReference type="RuleBase" id="RU003357"/>
    </source>
</evidence>
<dbReference type="PROSITE" id="PS52016">
    <property type="entry name" value="TONB_DEPENDENT_REC_3"/>
    <property type="match status" value="1"/>
</dbReference>
<dbReference type="NCBIfam" id="TIGR04057">
    <property type="entry name" value="SusC_RagA_signa"/>
    <property type="match status" value="1"/>
</dbReference>
<comment type="similarity">
    <text evidence="8 9">Belongs to the TonB-dependent receptor family.</text>
</comment>
<proteinExistence type="inferred from homology"/>
<dbReference type="InterPro" id="IPR023996">
    <property type="entry name" value="TonB-dep_OMP_SusC/RagA"/>
</dbReference>
<evidence type="ECO:0000256" key="3">
    <source>
        <dbReference type="ARBA" id="ARBA00022452"/>
    </source>
</evidence>
<dbReference type="Gene3D" id="2.60.40.1120">
    <property type="entry name" value="Carboxypeptidase-like, regulatory domain"/>
    <property type="match status" value="1"/>
</dbReference>